<dbReference type="PANTHER" id="PTHR13989:SF16">
    <property type="entry name" value="REPLICATION PROTEIN A2"/>
    <property type="match status" value="1"/>
</dbReference>
<dbReference type="PANTHER" id="PTHR13989">
    <property type="entry name" value="REPLICATION PROTEIN A-RELATED"/>
    <property type="match status" value="1"/>
</dbReference>
<dbReference type="GO" id="GO:0005662">
    <property type="term" value="C:DNA replication factor A complex"/>
    <property type="evidence" value="ECO:0007669"/>
    <property type="project" value="EnsemblFungi"/>
</dbReference>
<dbReference type="InterPro" id="IPR014646">
    <property type="entry name" value="Rfa2/RPA32"/>
</dbReference>
<evidence type="ECO:0000256" key="5">
    <source>
        <dbReference type="ARBA" id="ARBA00023242"/>
    </source>
</evidence>
<comment type="similarity">
    <text evidence="2">Belongs to the replication factor A protein 2 family.</text>
</comment>
<dbReference type="GO" id="GO:0006265">
    <property type="term" value="P:DNA topological change"/>
    <property type="evidence" value="ECO:0007669"/>
    <property type="project" value="EnsemblFungi"/>
</dbReference>
<dbReference type="HOGENOM" id="CLU_051033_0_0_1"/>
<proteinExistence type="inferred from homology"/>
<organism evidence="9 10">
    <name type="scientific">Torulaspora delbrueckii</name>
    <name type="common">Yeast</name>
    <name type="synonym">Candida colliculosa</name>
    <dbReference type="NCBI Taxonomy" id="4950"/>
    <lineage>
        <taxon>Eukaryota</taxon>
        <taxon>Fungi</taxon>
        <taxon>Dikarya</taxon>
        <taxon>Ascomycota</taxon>
        <taxon>Saccharomycotina</taxon>
        <taxon>Saccharomycetes</taxon>
        <taxon>Saccharomycetales</taxon>
        <taxon>Saccharomycetaceae</taxon>
        <taxon>Torulaspora</taxon>
    </lineage>
</organism>
<dbReference type="EMBL" id="HE616742">
    <property type="protein sequence ID" value="CCE89384.1"/>
    <property type="molecule type" value="Genomic_DNA"/>
</dbReference>
<evidence type="ECO:0000256" key="2">
    <source>
        <dbReference type="ARBA" id="ARBA00007815"/>
    </source>
</evidence>
<dbReference type="InterPro" id="IPR036388">
    <property type="entry name" value="WH-like_DNA-bd_sf"/>
</dbReference>
<dbReference type="GO" id="GO:0043565">
    <property type="term" value="F:sequence-specific DNA binding"/>
    <property type="evidence" value="ECO:0007669"/>
    <property type="project" value="EnsemblFungi"/>
</dbReference>
<dbReference type="STRING" id="1076872.G8ZL90"/>
<dbReference type="GO" id="GO:0035861">
    <property type="term" value="C:site of double-strand break"/>
    <property type="evidence" value="ECO:0007669"/>
    <property type="project" value="TreeGrafter"/>
</dbReference>
<protein>
    <recommendedName>
        <fullName evidence="11">Replication protein A C-terminal domain-containing protein</fullName>
    </recommendedName>
</protein>
<dbReference type="GO" id="GO:0000722">
    <property type="term" value="P:telomere maintenance via recombination"/>
    <property type="evidence" value="ECO:0007669"/>
    <property type="project" value="EnsemblFungi"/>
</dbReference>
<dbReference type="Pfam" id="PF01336">
    <property type="entry name" value="tRNA_anti-codon"/>
    <property type="match status" value="1"/>
</dbReference>
<feature type="region of interest" description="Disordered" evidence="6">
    <location>
        <begin position="1"/>
        <end position="39"/>
    </location>
</feature>
<sequence>MATYQPYNEYSSVGGGDGGGFETTDQRPNSSESGGAQGRFTTLTPVTIKQILQSQQQVQDGPFVIDQQELFHVSFVGVVRNIVDETSNVRLTIEDGTGQIDVKKWSADPNDVAASQDENLKKNYSSQVAQQYHIGTYVKVFGALKEFGGKQHVQYALIKNIESFNEVITHHLEVIKWFTISNGKFSPSKANADEQATTSNNGPSLFVRESDSHDTGNPLQRVLAFCREQCAGKDPNNFAVQVQLIAQSLNLDETTVRDCCTTLTEQGFIYPTINDSKFFALTS</sequence>
<dbReference type="GO" id="GO:0003690">
    <property type="term" value="F:double-stranded DNA binding"/>
    <property type="evidence" value="ECO:0007669"/>
    <property type="project" value="EnsemblFungi"/>
</dbReference>
<feature type="domain" description="OB" evidence="7">
    <location>
        <begin position="73"/>
        <end position="150"/>
    </location>
</feature>
<dbReference type="GO" id="GO:0007004">
    <property type="term" value="P:telomere maintenance via telomerase"/>
    <property type="evidence" value="ECO:0007669"/>
    <property type="project" value="EnsemblFungi"/>
</dbReference>
<dbReference type="GO" id="GO:0045184">
    <property type="term" value="P:establishment of protein localization"/>
    <property type="evidence" value="ECO:0007669"/>
    <property type="project" value="EnsemblFungi"/>
</dbReference>
<keyword evidence="4" id="KW-0238">DNA-binding</keyword>
<dbReference type="GeneID" id="11502583"/>
<feature type="domain" description="Replication protein A C-terminal" evidence="8">
    <location>
        <begin position="191"/>
        <end position="275"/>
    </location>
</feature>
<comment type="subcellular location">
    <subcellularLocation>
        <location evidence="1">Nucleus</location>
    </subcellularLocation>
</comment>
<name>G8ZL90_TORDE</name>
<dbReference type="GO" id="GO:0000781">
    <property type="term" value="C:chromosome, telomeric region"/>
    <property type="evidence" value="ECO:0007669"/>
    <property type="project" value="EnsemblFungi"/>
</dbReference>
<dbReference type="AlphaFoldDB" id="G8ZL90"/>
<evidence type="ECO:0000259" key="8">
    <source>
        <dbReference type="Pfam" id="PF08784"/>
    </source>
</evidence>
<evidence type="ECO:0000256" key="3">
    <source>
        <dbReference type="ARBA" id="ARBA00022705"/>
    </source>
</evidence>
<accession>G8ZL90</accession>
<keyword evidence="5" id="KW-0539">Nucleus</keyword>
<evidence type="ECO:0000313" key="9">
    <source>
        <dbReference type="EMBL" id="CCE89384.1"/>
    </source>
</evidence>
<dbReference type="InterPro" id="IPR036390">
    <property type="entry name" value="WH_DNA-bd_sf"/>
</dbReference>
<dbReference type="Gene3D" id="1.10.10.10">
    <property type="entry name" value="Winged helix-like DNA-binding domain superfamily/Winged helix DNA-binding domain"/>
    <property type="match status" value="1"/>
</dbReference>
<dbReference type="KEGG" id="tdl:TDEL_0A00520"/>
<dbReference type="Gene3D" id="2.40.50.140">
    <property type="entry name" value="Nucleic acid-binding proteins"/>
    <property type="match status" value="1"/>
</dbReference>
<dbReference type="GO" id="GO:0007131">
    <property type="term" value="P:reciprocal meiotic recombination"/>
    <property type="evidence" value="ECO:0007669"/>
    <property type="project" value="EnsemblFungi"/>
</dbReference>
<dbReference type="GO" id="GO:0006260">
    <property type="term" value="P:DNA replication"/>
    <property type="evidence" value="ECO:0007669"/>
    <property type="project" value="UniProtKB-KW"/>
</dbReference>
<dbReference type="RefSeq" id="XP_003678595.1">
    <property type="nucleotide sequence ID" value="XM_003678547.1"/>
</dbReference>
<dbReference type="InParanoid" id="G8ZL90"/>
<dbReference type="CDD" id="cd04478">
    <property type="entry name" value="RPA2_DBD_D"/>
    <property type="match status" value="1"/>
</dbReference>
<dbReference type="OrthoDB" id="25571at2759"/>
<dbReference type="GO" id="GO:0030491">
    <property type="term" value="P:heteroduplex formation"/>
    <property type="evidence" value="ECO:0007669"/>
    <property type="project" value="EnsemblFungi"/>
</dbReference>
<dbReference type="InterPro" id="IPR012340">
    <property type="entry name" value="NA-bd_OB-fold"/>
</dbReference>
<feature type="compositionally biased region" description="Polar residues" evidence="6">
    <location>
        <begin position="1"/>
        <end position="11"/>
    </location>
</feature>
<evidence type="ECO:0008006" key="11">
    <source>
        <dbReference type="Google" id="ProtNLM"/>
    </source>
</evidence>
<reference evidence="9 10" key="1">
    <citation type="journal article" date="2011" name="Proc. Natl. Acad. Sci. U.S.A.">
        <title>Evolutionary erosion of yeast sex chromosomes by mating-type switching accidents.</title>
        <authorList>
            <person name="Gordon J.L."/>
            <person name="Armisen D."/>
            <person name="Proux-Wera E."/>
            <person name="Oheigeartaigh S.S."/>
            <person name="Byrne K.P."/>
            <person name="Wolfe K.H."/>
        </authorList>
    </citation>
    <scope>NUCLEOTIDE SEQUENCE [LARGE SCALE GENOMIC DNA]</scope>
    <source>
        <strain evidence="10">ATCC 10662 / CBS 1146 / NBRC 0425 / NCYC 2629 / NRRL Y-866</strain>
    </source>
</reference>
<dbReference type="SUPFAM" id="SSF50249">
    <property type="entry name" value="Nucleic acid-binding proteins"/>
    <property type="match status" value="1"/>
</dbReference>
<dbReference type="GO" id="GO:0000794">
    <property type="term" value="C:condensed nuclear chromosome"/>
    <property type="evidence" value="ECO:0007669"/>
    <property type="project" value="EnsemblFungi"/>
</dbReference>
<dbReference type="GO" id="GO:0000724">
    <property type="term" value="P:double-strand break repair via homologous recombination"/>
    <property type="evidence" value="ECO:0007669"/>
    <property type="project" value="EnsemblFungi"/>
</dbReference>
<feature type="compositionally biased region" description="Polar residues" evidence="6">
    <location>
        <begin position="26"/>
        <end position="39"/>
    </location>
</feature>
<gene>
    <name evidence="9" type="primary">TDEL0A00520</name>
    <name evidence="9" type="ORF">TDEL_0A00520</name>
</gene>
<dbReference type="FunCoup" id="G8ZL90">
    <property type="interactions" value="965"/>
</dbReference>
<dbReference type="SUPFAM" id="SSF46785">
    <property type="entry name" value="Winged helix' DNA-binding domain"/>
    <property type="match status" value="1"/>
</dbReference>
<evidence type="ECO:0000256" key="1">
    <source>
        <dbReference type="ARBA" id="ARBA00004123"/>
    </source>
</evidence>
<dbReference type="InterPro" id="IPR004365">
    <property type="entry name" value="NA-bd_OB_tRNA"/>
</dbReference>
<dbReference type="InterPro" id="IPR040260">
    <property type="entry name" value="RFA2-like"/>
</dbReference>
<evidence type="ECO:0000313" key="10">
    <source>
        <dbReference type="Proteomes" id="UP000005627"/>
    </source>
</evidence>
<dbReference type="Proteomes" id="UP000005627">
    <property type="component" value="Chromosome 1"/>
</dbReference>
<dbReference type="Pfam" id="PF08784">
    <property type="entry name" value="RPA_C"/>
    <property type="match status" value="1"/>
</dbReference>
<dbReference type="GO" id="GO:0006289">
    <property type="term" value="P:nucleotide-excision repair"/>
    <property type="evidence" value="ECO:0007669"/>
    <property type="project" value="EnsemblFungi"/>
</dbReference>
<dbReference type="PIRSF" id="PIRSF036949">
    <property type="entry name" value="RPA32"/>
    <property type="match status" value="1"/>
</dbReference>
<keyword evidence="10" id="KW-1185">Reference proteome</keyword>
<dbReference type="GO" id="GO:0016567">
    <property type="term" value="P:protein ubiquitination"/>
    <property type="evidence" value="ECO:0007669"/>
    <property type="project" value="EnsemblFungi"/>
</dbReference>
<dbReference type="InterPro" id="IPR014892">
    <property type="entry name" value="RPA_C"/>
</dbReference>
<evidence type="ECO:0000256" key="6">
    <source>
        <dbReference type="SAM" id="MobiDB-lite"/>
    </source>
</evidence>
<dbReference type="eggNOG" id="KOG3108">
    <property type="taxonomic scope" value="Eukaryota"/>
</dbReference>
<evidence type="ECO:0000256" key="4">
    <source>
        <dbReference type="ARBA" id="ARBA00023125"/>
    </source>
</evidence>
<evidence type="ECO:0000259" key="7">
    <source>
        <dbReference type="Pfam" id="PF01336"/>
    </source>
</evidence>
<keyword evidence="3" id="KW-0235">DNA replication</keyword>
<dbReference type="GO" id="GO:0003697">
    <property type="term" value="F:single-stranded DNA binding"/>
    <property type="evidence" value="ECO:0007669"/>
    <property type="project" value="EnsemblFungi"/>
</dbReference>